<gene>
    <name evidence="3" type="ORF">VTL71DRAFT_8676</name>
</gene>
<feature type="region of interest" description="Disordered" evidence="1">
    <location>
        <begin position="1"/>
        <end position="31"/>
    </location>
</feature>
<sequence>MASSTPRASIEQEHVQLEPAPTTSSPHSLSKAVYARRTEYTRPRKIRIKIGTWNVAACPGTEKDLGGWFVDGKGVDKRLAGLKIADGITKDKSQDHVESVGAQEERWTKKDTSIPKDDEGTIVGGEEIGIFVLGLQEVVDLTSATQYIGRVYTDPEPTTKWRKAMTDGLPAGYVLVAEQQLSGLLLFIFASPTVAPTISSVSTVSVGTGVMGYLGNKGAVASRIVLGETTRMVFVNSHLASGSDPAHLDRRCWDVTQILQRAKFDPISWSGVLDDKHESIGDEDFAFWFGDLNFRLDGLPGDDIRRLLMLHTKGEYDIGQKSRNKIDMELGGDGPIVIKSVDSDSDSEDEIIPKTSISSSVDDSSSNTLPDPDDFIQDPSQDPASLQATLDSLLPHDQLRQARKKRKAFHDGWREGPITFLPTYKYDVGSMGMFDSSEKRRAPSWCDRILYRTRRDKLEYDGKSQEEEIARLKDAEMKSRGIDHAADDEDVLFNYNPDEDGLDEPANNDYDEYDEGEDVNSGAVITKEGYLDRIRQDVYTSHQRVLSSDHKPLDAVFTLEYDAVVPELKAQIQQEVARELDRLENEGRPGITIVVDHSADDAPKPDVDPSQLPSASAVEGVDFGEVAYEQRKIRNVTIANTSQVPATFSFVDRPGEPGEADSIAPSWLSVSVEGSSADGNEPALKNQKKEVTLQPGDAVNATLELCIDDIALVKTLNKGLQLDDVLVLRVTDGRDHFIPIRGTWLQSCFARSIDELIRVPEGGVRALRPPRKGGAPINRGQEVCWSAPRELFKLTEAIEALTDRVIADANMLEDAQPPTDFPGWPFDKNSWTIKDFIERQTRRSPVLNALDSDLNLIDSLPPEIPAFEKLEIISEILIMFLNSLTDGIVPEPLWTQIDQDLTSRGAKPLTDVEDTKTWVLDILSSSPNHNICFVFLTSMLCRVVGELSPVPKHSWRSSVKGSARSSMDTVRRSLSWKGKSPVISEDPAVLKRRGVERAYADCFKDVVFRGGGLGVKERRVMEERRRDILEAFLEGGRT</sequence>
<dbReference type="InterPro" id="IPR036691">
    <property type="entry name" value="Endo/exonu/phosph_ase_sf"/>
</dbReference>
<feature type="region of interest" description="Disordered" evidence="1">
    <location>
        <begin position="340"/>
        <end position="383"/>
    </location>
</feature>
<dbReference type="PANTHER" id="PTHR11200">
    <property type="entry name" value="INOSITOL 5-PHOSPHATASE"/>
    <property type="match status" value="1"/>
</dbReference>
<protein>
    <recommendedName>
        <fullName evidence="2">Inositol polyphosphate-related phosphatase domain-containing protein</fullName>
    </recommendedName>
</protein>
<dbReference type="PANTHER" id="PTHR11200:SF300">
    <property type="entry name" value="TYPE II INOSITOL 1,4,5-TRISPHOSPHATE 5-PHOSPHATASE"/>
    <property type="match status" value="1"/>
</dbReference>
<dbReference type="Proteomes" id="UP001595075">
    <property type="component" value="Unassembled WGS sequence"/>
</dbReference>
<dbReference type="SMART" id="SM00128">
    <property type="entry name" value="IPPc"/>
    <property type="match status" value="1"/>
</dbReference>
<dbReference type="InterPro" id="IPR048869">
    <property type="entry name" value="OCRL-1_2_ASH"/>
</dbReference>
<dbReference type="Gene3D" id="2.60.40.10">
    <property type="entry name" value="Immunoglobulins"/>
    <property type="match status" value="1"/>
</dbReference>
<feature type="compositionally biased region" description="Low complexity" evidence="1">
    <location>
        <begin position="353"/>
        <end position="366"/>
    </location>
</feature>
<dbReference type="InterPro" id="IPR013783">
    <property type="entry name" value="Ig-like_fold"/>
</dbReference>
<accession>A0ABR4D0I2</accession>
<evidence type="ECO:0000259" key="2">
    <source>
        <dbReference type="SMART" id="SM00128"/>
    </source>
</evidence>
<evidence type="ECO:0000313" key="4">
    <source>
        <dbReference type="Proteomes" id="UP001595075"/>
    </source>
</evidence>
<dbReference type="Gene3D" id="3.60.10.10">
    <property type="entry name" value="Endonuclease/exonuclease/phosphatase"/>
    <property type="match status" value="1"/>
</dbReference>
<feature type="region of interest" description="Disordered" evidence="1">
    <location>
        <begin position="488"/>
        <end position="519"/>
    </location>
</feature>
<evidence type="ECO:0000256" key="1">
    <source>
        <dbReference type="SAM" id="MobiDB-lite"/>
    </source>
</evidence>
<dbReference type="EMBL" id="JAZHXI010000002">
    <property type="protein sequence ID" value="KAL2074896.1"/>
    <property type="molecule type" value="Genomic_DNA"/>
</dbReference>
<feature type="domain" description="Inositol polyphosphate-related phosphatase" evidence="2">
    <location>
        <begin position="44"/>
        <end position="495"/>
    </location>
</feature>
<dbReference type="Pfam" id="PF22669">
    <property type="entry name" value="Exo_endo_phos2"/>
    <property type="match status" value="2"/>
</dbReference>
<comment type="caution">
    <text evidence="3">The sequence shown here is derived from an EMBL/GenBank/DDBJ whole genome shotgun (WGS) entry which is preliminary data.</text>
</comment>
<proteinExistence type="predicted"/>
<keyword evidence="4" id="KW-1185">Reference proteome</keyword>
<dbReference type="Pfam" id="PF21310">
    <property type="entry name" value="OCRL-like_ASH"/>
    <property type="match status" value="1"/>
</dbReference>
<feature type="compositionally biased region" description="Acidic residues" evidence="1">
    <location>
        <begin position="488"/>
        <end position="503"/>
    </location>
</feature>
<reference evidence="3 4" key="1">
    <citation type="journal article" date="2024" name="Commun. Biol.">
        <title>Comparative genomic analysis of thermophilic fungi reveals convergent evolutionary adaptations and gene losses.</title>
        <authorList>
            <person name="Steindorff A.S."/>
            <person name="Aguilar-Pontes M.V."/>
            <person name="Robinson A.J."/>
            <person name="Andreopoulos B."/>
            <person name="LaButti K."/>
            <person name="Kuo A."/>
            <person name="Mondo S."/>
            <person name="Riley R."/>
            <person name="Otillar R."/>
            <person name="Haridas S."/>
            <person name="Lipzen A."/>
            <person name="Grimwood J."/>
            <person name="Schmutz J."/>
            <person name="Clum A."/>
            <person name="Reid I.D."/>
            <person name="Moisan M.C."/>
            <person name="Butler G."/>
            <person name="Nguyen T.T.M."/>
            <person name="Dewar K."/>
            <person name="Conant G."/>
            <person name="Drula E."/>
            <person name="Henrissat B."/>
            <person name="Hansel C."/>
            <person name="Singer S."/>
            <person name="Hutchinson M.I."/>
            <person name="de Vries R.P."/>
            <person name="Natvig D.O."/>
            <person name="Powell A.J."/>
            <person name="Tsang A."/>
            <person name="Grigoriev I.V."/>
        </authorList>
    </citation>
    <scope>NUCLEOTIDE SEQUENCE [LARGE SCALE GENOMIC DNA]</scope>
    <source>
        <strain evidence="3 4">CBS 494.80</strain>
    </source>
</reference>
<dbReference type="SUPFAM" id="SSF56219">
    <property type="entry name" value="DNase I-like"/>
    <property type="match status" value="1"/>
</dbReference>
<feature type="region of interest" description="Disordered" evidence="1">
    <location>
        <begin position="94"/>
        <end position="118"/>
    </location>
</feature>
<name>A0ABR4D0I2_9HELO</name>
<organism evidence="3 4">
    <name type="scientific">Oculimacula yallundae</name>
    <dbReference type="NCBI Taxonomy" id="86028"/>
    <lineage>
        <taxon>Eukaryota</taxon>
        <taxon>Fungi</taxon>
        <taxon>Dikarya</taxon>
        <taxon>Ascomycota</taxon>
        <taxon>Pezizomycotina</taxon>
        <taxon>Leotiomycetes</taxon>
        <taxon>Helotiales</taxon>
        <taxon>Ploettnerulaceae</taxon>
        <taxon>Oculimacula</taxon>
    </lineage>
</organism>
<dbReference type="InterPro" id="IPR046985">
    <property type="entry name" value="IP5"/>
</dbReference>
<feature type="compositionally biased region" description="Acidic residues" evidence="1">
    <location>
        <begin position="509"/>
        <end position="518"/>
    </location>
</feature>
<dbReference type="InterPro" id="IPR000300">
    <property type="entry name" value="IPPc"/>
</dbReference>
<evidence type="ECO:0000313" key="3">
    <source>
        <dbReference type="EMBL" id="KAL2074896.1"/>
    </source>
</evidence>